<dbReference type="PROSITE" id="PS50929">
    <property type="entry name" value="ABC_TM1F"/>
    <property type="match status" value="1"/>
</dbReference>
<evidence type="ECO:0000313" key="15">
    <source>
        <dbReference type="Proteomes" id="UP001181693"/>
    </source>
</evidence>
<evidence type="ECO:0000256" key="2">
    <source>
        <dbReference type="ARBA" id="ARBA00006493"/>
    </source>
</evidence>
<dbReference type="Proteomes" id="UP001181693">
    <property type="component" value="Unassembled WGS sequence"/>
</dbReference>
<feature type="transmembrane region" description="Helical" evidence="11">
    <location>
        <begin position="151"/>
        <end position="171"/>
    </location>
</feature>
<dbReference type="GO" id="GO:0015440">
    <property type="term" value="F:ABC-type peptide transporter activity"/>
    <property type="evidence" value="ECO:0007669"/>
    <property type="project" value="InterPro"/>
</dbReference>
<keyword evidence="9 11" id="KW-1133">Transmembrane helix</keyword>
<organism evidence="14 15">
    <name type="scientific">Pyxicephalus adspersus</name>
    <name type="common">African bullfrog</name>
    <dbReference type="NCBI Taxonomy" id="30357"/>
    <lineage>
        <taxon>Eukaryota</taxon>
        <taxon>Metazoa</taxon>
        <taxon>Chordata</taxon>
        <taxon>Craniata</taxon>
        <taxon>Vertebrata</taxon>
        <taxon>Euteleostomi</taxon>
        <taxon>Amphibia</taxon>
        <taxon>Batrachia</taxon>
        <taxon>Anura</taxon>
        <taxon>Neobatrachia</taxon>
        <taxon>Ranoidea</taxon>
        <taxon>Pyxicephalidae</taxon>
        <taxon>Pyxicephalinae</taxon>
        <taxon>Pyxicephalus</taxon>
    </lineage>
</organism>
<dbReference type="PANTHER" id="PTHR43394:SF14">
    <property type="entry name" value="TRANSPORTER 2, ATP BINDING CASSETTE SUBFAMILY B"/>
    <property type="match status" value="1"/>
</dbReference>
<dbReference type="GO" id="GO:0016887">
    <property type="term" value="F:ATP hydrolysis activity"/>
    <property type="evidence" value="ECO:0007669"/>
    <property type="project" value="InterPro"/>
</dbReference>
<dbReference type="PRINTS" id="PR01897">
    <property type="entry name" value="TAP2PROTEIN"/>
</dbReference>
<dbReference type="InterPro" id="IPR027417">
    <property type="entry name" value="P-loop_NTPase"/>
</dbReference>
<dbReference type="SMART" id="SM00382">
    <property type="entry name" value="AAA"/>
    <property type="match status" value="1"/>
</dbReference>
<reference evidence="14" key="1">
    <citation type="thesis" date="2020" institute="ProQuest LLC" country="789 East Eisenhower Parkway, Ann Arbor, MI, USA">
        <title>Comparative Genomics and Chromosome Evolution.</title>
        <authorList>
            <person name="Mudd A.B."/>
        </authorList>
    </citation>
    <scope>NUCLEOTIDE SEQUENCE</scope>
    <source>
        <strain evidence="14">1538</strain>
        <tissue evidence="14">Blood</tissue>
    </source>
</reference>
<dbReference type="GO" id="GO:0042825">
    <property type="term" value="C:TAP complex"/>
    <property type="evidence" value="ECO:0007669"/>
    <property type="project" value="InterPro"/>
</dbReference>
<evidence type="ECO:0000256" key="6">
    <source>
        <dbReference type="ARBA" id="ARBA00022840"/>
    </source>
</evidence>
<evidence type="ECO:0000259" key="13">
    <source>
        <dbReference type="PROSITE" id="PS50929"/>
    </source>
</evidence>
<evidence type="ECO:0000256" key="11">
    <source>
        <dbReference type="SAM" id="Phobius"/>
    </source>
</evidence>
<dbReference type="PANTHER" id="PTHR43394">
    <property type="entry name" value="ATP-DEPENDENT PERMEASE MDL1, MITOCHONDRIAL"/>
    <property type="match status" value="1"/>
</dbReference>
<evidence type="ECO:0000256" key="8">
    <source>
        <dbReference type="ARBA" id="ARBA00022967"/>
    </source>
</evidence>
<evidence type="ECO:0000256" key="10">
    <source>
        <dbReference type="ARBA" id="ARBA00023136"/>
    </source>
</evidence>
<dbReference type="InterPro" id="IPR036640">
    <property type="entry name" value="ABC1_TM_sf"/>
</dbReference>
<dbReference type="PIRSF" id="PIRSF002773">
    <property type="entry name" value="ABC_prm/ATPase_B"/>
    <property type="match status" value="1"/>
</dbReference>
<feature type="domain" description="ABC transporter" evidence="12">
    <location>
        <begin position="470"/>
        <end position="705"/>
    </location>
</feature>
<dbReference type="EMBL" id="DYDO01000007">
    <property type="protein sequence ID" value="DBA20479.1"/>
    <property type="molecule type" value="Genomic_DNA"/>
</dbReference>
<dbReference type="GO" id="GO:0019885">
    <property type="term" value="P:antigen processing and presentation of endogenous peptide antigen via MHC class I"/>
    <property type="evidence" value="ECO:0007669"/>
    <property type="project" value="InterPro"/>
</dbReference>
<feature type="domain" description="ABC transmembrane type-1" evidence="13">
    <location>
        <begin position="156"/>
        <end position="437"/>
    </location>
</feature>
<gene>
    <name evidence="14" type="ORF">GDO54_017253</name>
</gene>
<dbReference type="InterPro" id="IPR003593">
    <property type="entry name" value="AAA+_ATPase"/>
</dbReference>
<dbReference type="InterPro" id="IPR003439">
    <property type="entry name" value="ABC_transporter-like_ATP-bd"/>
</dbReference>
<dbReference type="Gene3D" id="1.20.1560.10">
    <property type="entry name" value="ABC transporter type 1, transmembrane domain"/>
    <property type="match status" value="2"/>
</dbReference>
<keyword evidence="6" id="KW-0067">ATP-binding</keyword>
<keyword evidence="15" id="KW-1185">Reference proteome</keyword>
<dbReference type="GO" id="GO:0042287">
    <property type="term" value="F:MHC protein binding"/>
    <property type="evidence" value="ECO:0007669"/>
    <property type="project" value="InterPro"/>
</dbReference>
<dbReference type="InterPro" id="IPR005293">
    <property type="entry name" value="Tap2/ABCB3"/>
</dbReference>
<evidence type="ECO:0000313" key="14">
    <source>
        <dbReference type="EMBL" id="DBA20479.1"/>
    </source>
</evidence>
<dbReference type="InterPro" id="IPR039421">
    <property type="entry name" value="Type_1_exporter"/>
</dbReference>
<dbReference type="GO" id="GO:0005524">
    <property type="term" value="F:ATP binding"/>
    <property type="evidence" value="ECO:0007669"/>
    <property type="project" value="UniProtKB-KW"/>
</dbReference>
<proteinExistence type="inferred from homology"/>
<keyword evidence="3" id="KW-0813">Transport</keyword>
<feature type="transmembrane region" description="Helical" evidence="11">
    <location>
        <begin position="285"/>
        <end position="308"/>
    </location>
</feature>
<protein>
    <submittedName>
        <fullName evidence="14">Uncharacterized protein</fullName>
    </submittedName>
</protein>
<feature type="transmembrane region" description="Helical" evidence="11">
    <location>
        <begin position="59"/>
        <end position="80"/>
    </location>
</feature>
<dbReference type="GO" id="GO:0015421">
    <property type="term" value="F:ABC-type oligopeptide transporter activity"/>
    <property type="evidence" value="ECO:0007669"/>
    <property type="project" value="TreeGrafter"/>
</dbReference>
<comment type="similarity">
    <text evidence="2">Belongs to the ABC transporter superfamily. ABCB family. MHC peptide exporter (TC 3.A.1.209) subfamily.</text>
</comment>
<keyword evidence="5" id="KW-0547">Nucleotide-binding</keyword>
<keyword evidence="10 11" id="KW-0472">Membrane</keyword>
<evidence type="ECO:0000256" key="7">
    <source>
        <dbReference type="ARBA" id="ARBA00022856"/>
    </source>
</evidence>
<comment type="caution">
    <text evidence="14">The sequence shown here is derived from an EMBL/GenBank/DDBJ whole genome shotgun (WGS) entry which is preliminary data.</text>
</comment>
<accession>A0AAV3A0B9</accession>
<dbReference type="SUPFAM" id="SSF90123">
    <property type="entry name" value="ABC transporter transmembrane region"/>
    <property type="match status" value="1"/>
</dbReference>
<dbReference type="AlphaFoldDB" id="A0AAV3A0B9"/>
<dbReference type="Pfam" id="PF00005">
    <property type="entry name" value="ABC_tran"/>
    <property type="match status" value="1"/>
</dbReference>
<keyword evidence="8" id="KW-1278">Translocase</keyword>
<feature type="transmembrane region" description="Helical" evidence="11">
    <location>
        <begin position="100"/>
        <end position="121"/>
    </location>
</feature>
<dbReference type="Gene3D" id="3.40.50.300">
    <property type="entry name" value="P-loop containing nucleotide triphosphate hydrolases"/>
    <property type="match status" value="1"/>
</dbReference>
<evidence type="ECO:0000256" key="3">
    <source>
        <dbReference type="ARBA" id="ARBA00022448"/>
    </source>
</evidence>
<dbReference type="PROSITE" id="PS50893">
    <property type="entry name" value="ABC_TRANSPORTER_2"/>
    <property type="match status" value="1"/>
</dbReference>
<dbReference type="FunFam" id="3.40.50.300:FF:000140">
    <property type="entry name" value="Lipid A export ATP-binding/permease protein MsbA"/>
    <property type="match status" value="1"/>
</dbReference>
<comment type="subcellular location">
    <subcellularLocation>
        <location evidence="1">Endomembrane system</location>
        <topology evidence="1">Multi-pass membrane protein</topology>
    </subcellularLocation>
</comment>
<dbReference type="InterPro" id="IPR011527">
    <property type="entry name" value="ABC1_TM_dom"/>
</dbReference>
<dbReference type="SUPFAM" id="SSF52540">
    <property type="entry name" value="P-loop containing nucleoside triphosphate hydrolases"/>
    <property type="match status" value="1"/>
</dbReference>
<keyword evidence="4 11" id="KW-0812">Transmembrane</keyword>
<name>A0AAV3A0B9_PYXAD</name>
<evidence type="ECO:0000256" key="5">
    <source>
        <dbReference type="ARBA" id="ARBA00022741"/>
    </source>
</evidence>
<evidence type="ECO:0000256" key="1">
    <source>
        <dbReference type="ARBA" id="ARBA00004127"/>
    </source>
</evidence>
<feature type="transmembrane region" description="Helical" evidence="11">
    <location>
        <begin position="191"/>
        <end position="218"/>
    </location>
</feature>
<keyword evidence="7" id="KW-0571">Peptide transport</keyword>
<evidence type="ECO:0000256" key="4">
    <source>
        <dbReference type="ARBA" id="ARBA00022692"/>
    </source>
</evidence>
<sequence>MISFSFPLLIFLLDSSLSYVLSFLVYKYYPIYFLDAVWLVNLIKIPVLRVVSQKLPRPWWIPSALLYVLTICLVPPLYQTLRFLLLSQPPELHSGLAHSLLYHLPLSVACLLWDLLSPFVFPEEDAEENGNGKKKERKNFIRVIKLSKDDWPFLTLAFLFLVVSLMLEISIPHYMGRVIDILSNNFKESEFLMAILFMALFSVTSSLSAGCRGGLFLFSMARLNIRLQKLLFRAFAKQDIAFFKEIKTGEIISRLSRDTALVSRAIPGNVNITLRMLVKCIGYQYFMILVSWKLTLLNLISTPLIGIIQRLYDKYHQDLVKKVQDSIASSSDVAKEIIESIKTVKSFASEEAEAERYEEALKNTHNLQYKRDLIRAIYVLAIRSVNLGAQVVMLVYGHKLIQSGAITSGQMVSFILYQMEAVNYLQSLFYMLSEITHSAGAATKVFEYLDQQPQVSTAGSLCPENLHGEFEFKNVTFSYPSNSEIPVLNDVSFTLKPGTVTALVGPSGGGKTTCVALLERFYEPQSGEILLDGEPLAEYQHEYLHRKVALVAQEPVLFAGTVKENIAYGLNNPLDKELLDAAKKAKAESFIDQMDKGFDTDVGSRGGELGAGLKQQIALARALSRRPKLLILDEASSCLDVGMENEIQQSLQSIPNLSLLIIAHRLRTVRNANQILVLEGGELKEKGTHNDLLKLDGLYKKLLQNHN</sequence>
<evidence type="ECO:0000259" key="12">
    <source>
        <dbReference type="PROSITE" id="PS50893"/>
    </source>
</evidence>
<keyword evidence="7" id="KW-0653">Protein transport</keyword>
<feature type="transmembrane region" description="Helical" evidence="11">
    <location>
        <begin position="28"/>
        <end position="47"/>
    </location>
</feature>
<evidence type="ECO:0000256" key="9">
    <source>
        <dbReference type="ARBA" id="ARBA00022989"/>
    </source>
</evidence>
<dbReference type="Pfam" id="PF00664">
    <property type="entry name" value="ABC_membrane"/>
    <property type="match status" value="1"/>
</dbReference>